<accession>A0A3S4CE36</accession>
<evidence type="ECO:0000256" key="1">
    <source>
        <dbReference type="SAM" id="Phobius"/>
    </source>
</evidence>
<protein>
    <recommendedName>
        <fullName evidence="4">DUF4190 domain-containing protein</fullName>
    </recommendedName>
</protein>
<dbReference type="EMBL" id="RZNC01000001">
    <property type="protein sequence ID" value="RWZ67813.1"/>
    <property type="molecule type" value="Genomic_DNA"/>
</dbReference>
<organism evidence="2 3">
    <name type="scientific">Labedella populi</name>
    <dbReference type="NCBI Taxonomy" id="2498850"/>
    <lineage>
        <taxon>Bacteria</taxon>
        <taxon>Bacillati</taxon>
        <taxon>Actinomycetota</taxon>
        <taxon>Actinomycetes</taxon>
        <taxon>Micrococcales</taxon>
        <taxon>Microbacteriaceae</taxon>
        <taxon>Labedella</taxon>
    </lineage>
</organism>
<feature type="transmembrane region" description="Helical" evidence="1">
    <location>
        <begin position="57"/>
        <end position="85"/>
    </location>
</feature>
<keyword evidence="1" id="KW-0812">Transmembrane</keyword>
<feature type="transmembrane region" description="Helical" evidence="1">
    <location>
        <begin position="20"/>
        <end position="45"/>
    </location>
</feature>
<keyword evidence="1" id="KW-0472">Membrane</keyword>
<dbReference type="Proteomes" id="UP000288603">
    <property type="component" value="Unassembled WGS sequence"/>
</dbReference>
<gene>
    <name evidence="2" type="ORF">ELQ92_00625</name>
</gene>
<dbReference type="RefSeq" id="WP_128496986.1">
    <property type="nucleotide sequence ID" value="NZ_RZNC01000001.1"/>
</dbReference>
<keyword evidence="1" id="KW-1133">Transmembrane helix</keyword>
<name>A0A3S4CE36_9MICO</name>
<evidence type="ECO:0000313" key="3">
    <source>
        <dbReference type="Proteomes" id="UP000288603"/>
    </source>
</evidence>
<evidence type="ECO:0008006" key="4">
    <source>
        <dbReference type="Google" id="ProtNLM"/>
    </source>
</evidence>
<reference evidence="2 3" key="1">
    <citation type="submission" date="2018-12" db="EMBL/GenBank/DDBJ databases">
        <authorList>
            <person name="Li F."/>
        </authorList>
    </citation>
    <scope>NUCLEOTIDE SEQUENCE [LARGE SCALE GENOMIC DNA]</scope>
    <source>
        <strain evidence="2 3">8H24J-4-2</strain>
    </source>
</reference>
<keyword evidence="3" id="KW-1185">Reference proteome</keyword>
<proteinExistence type="predicted"/>
<dbReference type="OrthoDB" id="4775598at2"/>
<comment type="caution">
    <text evidence="2">The sequence shown here is derived from an EMBL/GenBank/DDBJ whole genome shotgun (WGS) entry which is preliminary data.</text>
</comment>
<evidence type="ECO:0000313" key="2">
    <source>
        <dbReference type="EMBL" id="RWZ67813.1"/>
    </source>
</evidence>
<sequence>MSTQLSNLQNDIAKLDEPGIGLVLIGLVLSVVLPPVGLIVSVSSYRTARRSGGRGTVAWWGIWIGAISTALVAFAVVASLIGGLIA</sequence>
<dbReference type="AlphaFoldDB" id="A0A3S4CE36"/>